<evidence type="ECO:0000256" key="3">
    <source>
        <dbReference type="ARBA" id="ARBA00022679"/>
    </source>
</evidence>
<feature type="domain" description="PKS/mFAS DH" evidence="10">
    <location>
        <begin position="1055"/>
        <end position="1372"/>
    </location>
</feature>
<proteinExistence type="predicted"/>
<dbReference type="InterPro" id="IPR014030">
    <property type="entry name" value="Ketoacyl_synth_N"/>
</dbReference>
<dbReference type="CDD" id="cd00833">
    <property type="entry name" value="PKS"/>
    <property type="match status" value="1"/>
</dbReference>
<dbReference type="Pfam" id="PF16197">
    <property type="entry name" value="KAsynt_C_assoc"/>
    <property type="match status" value="1"/>
</dbReference>
<dbReference type="SMART" id="SM00823">
    <property type="entry name" value="PKS_PP"/>
    <property type="match status" value="1"/>
</dbReference>
<dbReference type="InterPro" id="IPR016035">
    <property type="entry name" value="Acyl_Trfase/lysoPLipase"/>
</dbReference>
<keyword evidence="4" id="KW-0511">Multifunctional enzyme</keyword>
<evidence type="ECO:0000259" key="10">
    <source>
        <dbReference type="PROSITE" id="PS52019"/>
    </source>
</evidence>
<dbReference type="InterPro" id="IPR016039">
    <property type="entry name" value="Thiolase-like"/>
</dbReference>
<evidence type="ECO:0000256" key="2">
    <source>
        <dbReference type="ARBA" id="ARBA00022553"/>
    </source>
</evidence>
<dbReference type="SMART" id="SM00827">
    <property type="entry name" value="PKS_AT"/>
    <property type="match status" value="1"/>
</dbReference>
<dbReference type="GO" id="GO:0006633">
    <property type="term" value="P:fatty acid biosynthetic process"/>
    <property type="evidence" value="ECO:0007669"/>
    <property type="project" value="TreeGrafter"/>
</dbReference>
<organism evidence="11">
    <name type="scientific">Cladonia uncialis subsp. uncialis</name>
    <dbReference type="NCBI Taxonomy" id="180999"/>
    <lineage>
        <taxon>Eukaryota</taxon>
        <taxon>Fungi</taxon>
        <taxon>Dikarya</taxon>
        <taxon>Ascomycota</taxon>
        <taxon>Pezizomycotina</taxon>
        <taxon>Lecanoromycetes</taxon>
        <taxon>OSLEUM clade</taxon>
        <taxon>Lecanoromycetidae</taxon>
        <taxon>Lecanorales</taxon>
        <taxon>Lecanorineae</taxon>
        <taxon>Cladoniaceae</taxon>
        <taxon>Cladonia</taxon>
    </lineage>
</organism>
<dbReference type="InterPro" id="IPR050091">
    <property type="entry name" value="PKS_NRPS_Biosynth_Enz"/>
</dbReference>
<dbReference type="Pfam" id="PF13602">
    <property type="entry name" value="ADH_zinc_N_2"/>
    <property type="match status" value="1"/>
</dbReference>
<keyword evidence="3" id="KW-0808">Transferase</keyword>
<dbReference type="InterPro" id="IPR036736">
    <property type="entry name" value="ACP-like_sf"/>
</dbReference>
<dbReference type="SMART" id="SM00822">
    <property type="entry name" value="PKS_KR"/>
    <property type="match status" value="1"/>
</dbReference>
<dbReference type="PROSITE" id="PS50075">
    <property type="entry name" value="CARRIER"/>
    <property type="match status" value="1"/>
</dbReference>
<protein>
    <submittedName>
        <fullName evidence="11">Putative type I PKS</fullName>
    </submittedName>
</protein>
<feature type="domain" description="Ketosynthase family 3 (KS3)" evidence="9">
    <location>
        <begin position="4"/>
        <end position="429"/>
    </location>
</feature>
<evidence type="ECO:0000256" key="1">
    <source>
        <dbReference type="ARBA" id="ARBA00022450"/>
    </source>
</evidence>
<dbReference type="Gene3D" id="3.10.129.110">
    <property type="entry name" value="Polyketide synthase dehydratase"/>
    <property type="match status" value="1"/>
</dbReference>
<dbReference type="InterPro" id="IPR020806">
    <property type="entry name" value="PKS_PP-bd"/>
</dbReference>
<dbReference type="InterPro" id="IPR032821">
    <property type="entry name" value="PKS_assoc"/>
</dbReference>
<evidence type="ECO:0000259" key="8">
    <source>
        <dbReference type="PROSITE" id="PS50075"/>
    </source>
</evidence>
<dbReference type="SMART" id="SM00829">
    <property type="entry name" value="PKS_ER"/>
    <property type="match status" value="1"/>
</dbReference>
<dbReference type="Pfam" id="PF00698">
    <property type="entry name" value="Acyl_transf_1"/>
    <property type="match status" value="1"/>
</dbReference>
<dbReference type="CDD" id="cd05195">
    <property type="entry name" value="enoyl_red"/>
    <property type="match status" value="1"/>
</dbReference>
<dbReference type="InterPro" id="IPR029063">
    <property type="entry name" value="SAM-dependent_MTases_sf"/>
</dbReference>
<reference evidence="11" key="1">
    <citation type="submission" date="2016-05" db="EMBL/GenBank/DDBJ databases">
        <title>Lichen genome sequencing reveals its rich biosynthetic potential.</title>
        <authorList>
            <person name="Bertrand R.L."/>
            <person name="Abdel-Hameed M."/>
            <person name="Sorensen J.L."/>
        </authorList>
    </citation>
    <scope>NUCLEOTIDE SEQUENCE</scope>
</reference>
<dbReference type="InterPro" id="IPR020843">
    <property type="entry name" value="ER"/>
</dbReference>
<dbReference type="SUPFAM" id="SSF53901">
    <property type="entry name" value="Thiolase-like"/>
    <property type="match status" value="1"/>
</dbReference>
<evidence type="ECO:0000313" key="11">
    <source>
        <dbReference type="EMBL" id="ANM86526.1"/>
    </source>
</evidence>
<dbReference type="SUPFAM" id="SSF55048">
    <property type="entry name" value="Probable ACP-binding domain of malonyl-CoA ACP transacylase"/>
    <property type="match status" value="1"/>
</dbReference>
<feature type="compositionally biased region" description="Basic and acidic residues" evidence="7">
    <location>
        <begin position="533"/>
        <end position="542"/>
    </location>
</feature>
<evidence type="ECO:0000256" key="6">
    <source>
        <dbReference type="PROSITE-ProRule" id="PRU01363"/>
    </source>
</evidence>
<dbReference type="InterPro" id="IPR011032">
    <property type="entry name" value="GroES-like_sf"/>
</dbReference>
<dbReference type="InterPro" id="IPR020807">
    <property type="entry name" value="PKS_DH"/>
</dbReference>
<dbReference type="SUPFAM" id="SSF47336">
    <property type="entry name" value="ACP-like"/>
    <property type="match status" value="1"/>
</dbReference>
<dbReference type="InterPro" id="IPR049552">
    <property type="entry name" value="PKS_DH_N"/>
</dbReference>
<dbReference type="PROSITE" id="PS52019">
    <property type="entry name" value="PKS_MFAS_DH"/>
    <property type="match status" value="1"/>
</dbReference>
<dbReference type="InterPro" id="IPR014031">
    <property type="entry name" value="Ketoacyl_synth_C"/>
</dbReference>
<dbReference type="InterPro" id="IPR049900">
    <property type="entry name" value="PKS_mFAS_DH"/>
</dbReference>
<dbReference type="GO" id="GO:0031177">
    <property type="term" value="F:phosphopantetheine binding"/>
    <property type="evidence" value="ECO:0007669"/>
    <property type="project" value="InterPro"/>
</dbReference>
<dbReference type="FunFam" id="3.40.47.10:FF:000019">
    <property type="entry name" value="Polyketide synthase type I"/>
    <property type="match status" value="1"/>
</dbReference>
<dbReference type="SUPFAM" id="SSF51735">
    <property type="entry name" value="NAD(P)-binding Rossmann-fold domains"/>
    <property type="match status" value="2"/>
</dbReference>
<dbReference type="PROSITE" id="PS52004">
    <property type="entry name" value="KS3_2"/>
    <property type="match status" value="1"/>
</dbReference>
<dbReference type="GO" id="GO:0004312">
    <property type="term" value="F:fatty acid synthase activity"/>
    <property type="evidence" value="ECO:0007669"/>
    <property type="project" value="TreeGrafter"/>
</dbReference>
<dbReference type="InterPro" id="IPR013968">
    <property type="entry name" value="PKS_KR"/>
</dbReference>
<dbReference type="Gene3D" id="1.10.1200.10">
    <property type="entry name" value="ACP-like"/>
    <property type="match status" value="1"/>
</dbReference>
<feature type="domain" description="Carrier" evidence="8">
    <location>
        <begin position="2442"/>
        <end position="2519"/>
    </location>
</feature>
<evidence type="ECO:0000313" key="12">
    <source>
        <dbReference type="EMBL" id="AUW31368.1"/>
    </source>
</evidence>
<dbReference type="Pfam" id="PF23114">
    <property type="entry name" value="NAD-bd_HRPKS_sdrA"/>
    <property type="match status" value="1"/>
</dbReference>
<dbReference type="Pfam" id="PF08659">
    <property type="entry name" value="KR"/>
    <property type="match status" value="1"/>
</dbReference>
<name>A0A1Z1C4H7_CLAUC</name>
<dbReference type="Pfam" id="PF14765">
    <property type="entry name" value="PS-DH"/>
    <property type="match status" value="1"/>
</dbReference>
<dbReference type="SUPFAM" id="SSF50129">
    <property type="entry name" value="GroES-like"/>
    <property type="match status" value="1"/>
</dbReference>
<dbReference type="InterPro" id="IPR020841">
    <property type="entry name" value="PKS_Beta-ketoAc_synthase_dom"/>
</dbReference>
<gene>
    <name evidence="11" type="primary">r-pks-11</name>
</gene>
<feature type="compositionally biased region" description="Polar residues" evidence="7">
    <location>
        <begin position="516"/>
        <end position="527"/>
    </location>
</feature>
<dbReference type="Gene3D" id="3.40.50.720">
    <property type="entry name" value="NAD(P)-binding Rossmann-like Domain"/>
    <property type="match status" value="1"/>
</dbReference>
<dbReference type="InterPro" id="IPR042104">
    <property type="entry name" value="PKS_dehydratase_sf"/>
</dbReference>
<feature type="region of interest" description="C-terminal hotdog fold" evidence="6">
    <location>
        <begin position="1218"/>
        <end position="1372"/>
    </location>
</feature>
<evidence type="ECO:0000256" key="5">
    <source>
        <dbReference type="ARBA" id="ARBA00023315"/>
    </source>
</evidence>
<dbReference type="Gene3D" id="3.40.366.10">
    <property type="entry name" value="Malonyl-Coenzyme A Acyl Carrier Protein, domain 2"/>
    <property type="match status" value="1"/>
</dbReference>
<dbReference type="InterPro" id="IPR001227">
    <property type="entry name" value="Ac_transferase_dom_sf"/>
</dbReference>
<reference evidence="12" key="2">
    <citation type="submission" date="2017-12" db="EMBL/GenBank/DDBJ databases">
        <title>Genome Sequencing Reveals a Rich Biosynthetic Potential.</title>
        <authorList>
            <person name="Bertrand R.L."/>
            <person name="Abdel-Hameed M.E."/>
            <person name="Sorensen J.L."/>
        </authorList>
    </citation>
    <scope>NUCLEOTIDE SEQUENCE</scope>
</reference>
<sequence>MDTTTPIAIIGMGCRMPGDATSPEKLWKLISGGGTAWSEIPADRWTMSSYQHPHTERKGAMSLKGGHFLEEDAGRFDAPFFSITPSEAKVMDPQQRMMLEVTYEAVENAGIAIKDIAGSRTSCFVGDFSSRDYENNINRDVESSAMYQLSGNTMSIMSNRLSYFFDLKSPSMTVDTACSSSLVALHLACQSIRTNESQMAIVGGVNLMLSPDMSLSLDALHLLSPDSRSYAFDSRANGYARGEGLAVVLLKPLDAALKDNDMIRAIILGSGSNHDGKTKGLHLPNTEAQEQLIRDTYSNSGLDLADTAYCEAHGTGTPVGDPLEARALGATIGRARQSRSPLLLGSIKTNIGHLEGGAGLAGVIKAVLALEKGIIPPSVNFKEPTSRIPFQDWNLEVITRPTPWPEGIRRVSVNSFGFGGTNAHVVIGDSATHVKSLKVSNGDVNGYVLDPHGETHTSLHGNGVNGLSNGDVNGYVLDPHGETHTSLHGNGVNGLSNGDVNGYILDPHGEKDISTRRNGVNGLSNGDVNGDGLDSHGEKDTSSHSNGVNGLSNGRCLTRKDSLSTRHGANMRVLDMVQQPIIFPWSSNDEKGIERQWPKYSQYLQEKSSEMMNTYSNFEVQKAFLKQLAYTLAERRNQFQWRSYCIASSIDSLREKLDRGSSRAIRTAGLPKLAFVFTGQGAQWAGMGRELRAYDVYNSSLLEADRFLKALGSHWSVIDELERDANTNIHQACFSQPLCTIIQVALVDLLDSWGIKPMAVVGHSSGEMAAAYCAGALSRESAWKLAYYRGQLRPQDGSMMAVGLSQTAIQPYLKRPSKGRVVLACINSPRSLTLSGDTSGIDELCEIFNQEGIFARKLKVDTAYHSHHMKMVADNYLSAIQDVSPLAKANNTVKMFSSVTCNLVEHSAMGPEYWVENLVSTVRFSEAVQALYQYSPGKQRRRQKTTGFVDTWLEIGPHSAMREPVKQILARPDIAYDSVLRRENSAAITAMQAAGQLWVLGYPVKIFAVNTLSKPTVKAQPILIDLPPYAWNHSGRYWFEPKLSIAHRFRKHPRHDLLGAPLETSDKPTWRHLLRMPENPWMEDHKVQFGVPYSSAGMVAMAVQGAHQLAYDASKVVSAYELRNIYIERAIMIPSSDDGIEVLLQFTPSTTARQHTIVHDFSIVSRGPAEHAWAKNCSGQIVTHLEEKDHSGWPGISEQDYALALHNDRFASARRTCIKVKKPKSFYHDLESSEMEYGPTFQNLVDIRCGDRIAYCVARIPDTAAVMPHQTESEHVIHPALLDSLNQMILPALTKPQESLEQALVGSYFENIYIASTISTQPGEELEGYSTAKWLDNRTAEGSVVVADAKSKRIQIIVKNMRCVALMPDNGPFTKAEYNSISKLTSQQLWKVDVDLLAGTAAMKLSEYIDAFAYKRPEARILAVYDDTCGLSLAVLRALCAGQDKQPRCSSYTYTNGVAREVDSAHSILAEWGSKVFFQPMNIQENLAEQGFESGLYDLVLVSLPSQASLESEKALYHLQTLLASGGTMLALDDPGNFRINGEHASDREEAHYGIDHARWANMDVRTSLTNVDLAIQNGDIQCDHRTRPTVILRHPSRRQETLLGEVLIVRPTEGNATLEEMLDAMVEELIALGATPHIKDVNNIIDQDSRGRLVIVLAEFLTPLLSQATPVEFETIKHIVLNSRAILWVSNGDIMNGGEPEMHLIGGLARTIRYETGAKNFATLDLAFNPDQTPSLELRANKHTIASIITKIATLLLEEPNPSNTDREYAYSNGHVYIPRIIPLQHLNEILKNKTQTQKLKTESLFQTDRVLKLRADERGTLQDPQFDKDITAFNPMRDNDIEIEVKSSALNVVDLETRTGHLGVECAGVVTKIGSNVNRYQPGDRLMTRGRGCHSSHVRNPAELFQSIPPHISFEAAATIPWAYCTAFHVLHNLARLQSGESILIHDTHGGVDQAAITLAQHLGARVFATAGNLEKRKLLIDTLHMEESHVFFSGKLDFAKGVMRLTNDHGVDVVLNSLSGEFLTQSWHCIAKSGRFVNLAAQYDAGRSVLDMQPFERNATFTSLNLLAIYDHDIVEAGKIFAGVGELVKDGIARPLQPVLSHGYPNIAEAVKVLRKGDHTGKVVLQAREDDMVSVVPSAPKRFQFDPQVSYMLVGGLGGLGRSIAQWMVDRGAKSVILLSRSGAQKSEAIQAVDEMVTEGAKVTVFACDVADRSHLEAVIEECTKTLPPIRGVIQAAMNLRDAVFENMSAEDWTASLRPKVQGSRYLHECLPRNLEFFVMLSSCVGISGNKGQANYAAGNTYQDALALHRRSQGLPATSIDLSWMLGVGVVAENMDLTTRIRNMGLQDMREDELHILLEAAITGKADNSDESTLPPQIITGISTGGMIERSGAVDITWLDDARFAHLRIMDLRRATSTGPNNTGSQLKCQLKEAVDFPAAALAVREALVAQMAQLTGLEATDVDITKPIHAHGIDSIVAVDLRGWARREVEAEIPALDILAAMPLEELAGKIARLSELVRVSDEKEGS</sequence>
<keyword evidence="5" id="KW-0012">Acyltransferase</keyword>
<feature type="active site" description="Proton acceptor; for dehydratase activity" evidence="6">
    <location>
        <position position="1085"/>
    </location>
</feature>
<dbReference type="InterPro" id="IPR014043">
    <property type="entry name" value="Acyl_transferase_dom"/>
</dbReference>
<dbReference type="Gene3D" id="3.40.47.10">
    <property type="match status" value="1"/>
</dbReference>
<dbReference type="InterPro" id="IPR009081">
    <property type="entry name" value="PP-bd_ACP"/>
</dbReference>
<evidence type="ECO:0000256" key="7">
    <source>
        <dbReference type="SAM" id="MobiDB-lite"/>
    </source>
</evidence>
<dbReference type="InterPro" id="IPR036291">
    <property type="entry name" value="NAD(P)-bd_dom_sf"/>
</dbReference>
<dbReference type="Pfam" id="PF02801">
    <property type="entry name" value="Ketoacyl-synt_C"/>
    <property type="match status" value="1"/>
</dbReference>
<feature type="active site" description="Proton donor; for dehydratase activity" evidence="6">
    <location>
        <position position="1283"/>
    </location>
</feature>
<dbReference type="Pfam" id="PF08240">
    <property type="entry name" value="ADH_N"/>
    <property type="match status" value="1"/>
</dbReference>
<dbReference type="Pfam" id="PF21089">
    <property type="entry name" value="PKS_DH_N"/>
    <property type="match status" value="1"/>
</dbReference>
<dbReference type="SMART" id="SM00826">
    <property type="entry name" value="PKS_DH"/>
    <property type="match status" value="1"/>
</dbReference>
<dbReference type="InterPro" id="IPR013154">
    <property type="entry name" value="ADH-like_N"/>
</dbReference>
<dbReference type="PANTHER" id="PTHR43775:SF29">
    <property type="entry name" value="ASPERFURANONE POLYKETIDE SYNTHASE AFOG-RELATED"/>
    <property type="match status" value="1"/>
</dbReference>
<keyword evidence="2" id="KW-0597">Phosphoprotein</keyword>
<keyword evidence="1" id="KW-0596">Phosphopantetheine</keyword>
<dbReference type="SUPFAM" id="SSF52151">
    <property type="entry name" value="FabD/lysophospholipase-like"/>
    <property type="match status" value="1"/>
</dbReference>
<dbReference type="Gene3D" id="3.30.70.3290">
    <property type="match status" value="1"/>
</dbReference>
<dbReference type="Gene3D" id="3.40.50.150">
    <property type="entry name" value="Vaccinia Virus protein VP39"/>
    <property type="match status" value="1"/>
</dbReference>
<dbReference type="GO" id="GO:0016491">
    <property type="term" value="F:oxidoreductase activity"/>
    <property type="evidence" value="ECO:0007669"/>
    <property type="project" value="InterPro"/>
</dbReference>
<dbReference type="InterPro" id="IPR016036">
    <property type="entry name" value="Malonyl_transacylase_ACP-bd"/>
</dbReference>
<dbReference type="Gene3D" id="3.90.180.10">
    <property type="entry name" value="Medium-chain alcohol dehydrogenases, catalytic domain"/>
    <property type="match status" value="1"/>
</dbReference>
<dbReference type="EMBL" id="MG777508">
    <property type="protein sequence ID" value="AUW31368.1"/>
    <property type="molecule type" value="Genomic_DNA"/>
</dbReference>
<feature type="region of interest" description="Disordered" evidence="7">
    <location>
        <begin position="507"/>
        <end position="556"/>
    </location>
</feature>
<dbReference type="Pfam" id="PF00550">
    <property type="entry name" value="PP-binding"/>
    <property type="match status" value="1"/>
</dbReference>
<dbReference type="GO" id="GO:0044550">
    <property type="term" value="P:secondary metabolite biosynthetic process"/>
    <property type="evidence" value="ECO:0007669"/>
    <property type="project" value="TreeGrafter"/>
</dbReference>
<dbReference type="EMBL" id="KX264271">
    <property type="protein sequence ID" value="ANM86526.1"/>
    <property type="molecule type" value="Genomic_DNA"/>
</dbReference>
<dbReference type="InterPro" id="IPR056501">
    <property type="entry name" value="NAD-bd_HRPKS_sdrA"/>
</dbReference>
<dbReference type="Pfam" id="PF00109">
    <property type="entry name" value="ketoacyl-synt"/>
    <property type="match status" value="1"/>
</dbReference>
<dbReference type="SMART" id="SM00825">
    <property type="entry name" value="PKS_KS"/>
    <property type="match status" value="1"/>
</dbReference>
<dbReference type="InterPro" id="IPR049551">
    <property type="entry name" value="PKS_DH_C"/>
</dbReference>
<evidence type="ECO:0000259" key="9">
    <source>
        <dbReference type="PROSITE" id="PS52004"/>
    </source>
</evidence>
<dbReference type="InterPro" id="IPR057326">
    <property type="entry name" value="KR_dom"/>
</dbReference>
<accession>A0A1Z1C4H7</accession>
<evidence type="ECO:0000256" key="4">
    <source>
        <dbReference type="ARBA" id="ARBA00023268"/>
    </source>
</evidence>
<feature type="compositionally biased region" description="Polar residues" evidence="7">
    <location>
        <begin position="543"/>
        <end position="552"/>
    </location>
</feature>
<feature type="region of interest" description="N-terminal hotdog fold" evidence="6">
    <location>
        <begin position="1055"/>
        <end position="1188"/>
    </location>
</feature>
<dbReference type="PANTHER" id="PTHR43775">
    <property type="entry name" value="FATTY ACID SYNTHASE"/>
    <property type="match status" value="1"/>
</dbReference>